<sequence length="789" mass="85220">MLWLGLLVKAPDLLRHRHDPYLRAICAVLGLAGLCFFLGAPPTVGAVNRIGGVPNLAAPVTYAAITGYCAASQVLIVHWRGGPRVHRTARRWILAYAVVVVGIAVTFTLGDAPVERRTDLDTYYATTPFIAQMIVLYLLAHLTTVTVTTVSSLRWARRVRGGLRAGLLLLGAGALCGAGYSLAKLVAVGARWSGRDWSQLGTTVSPAAAGLGALLTVVGVLVPLATPRVAEWRLARRTYARLEPLERTLDDLLTRRTLRLPRPRFASPTTRLMWRQTSVLNALGHLDVYFDPDLYDRTRAAVLRATGDEERAGAAAGAAGIDAAVRREADAGRQAAPPAGAWGIRGRGGARCPRPPRCRPVRRRRAPYEGPERRARARAGRSGTGRGEVPGVSTVVYLAAFVFAMTSVLLFRRPRRAMRNPLTLSTCVAVVLGALVFVCAAPATLATVNRLTGVPNFGAPLTYGMLSAYSCSVLVLLINWRGGSRERVRRLVLRCMAAYGLLIAAIVVLFLLAEADTERLNDLDTYYANTPFMREMILLYLLGHSAAMLAMCTVCVKWGREVGGLLRTGLRLILVGSLLDVVGFQVAKYTAVVARWTGHDLDFLSTTLAPPMASLAALLCSAGFVLPRLLPSARAQWRALGDYRRLAPLWTLVRSVSTAPKPPTGWWQLPQARLQWREVSIHDALLALAPYFDHRVRERVRDGALRAGGTPHRARLAAEAAMLADAARRAAAREEPPEAAAAYRLHATEMSGTSGLVELAQELNRPPAAATAPGGTVPPLAEPEEPHVA</sequence>
<dbReference type="Pfam" id="PF20182">
    <property type="entry name" value="DUF6545"/>
    <property type="match status" value="2"/>
</dbReference>
<feature type="transmembrane region" description="Helical" evidence="2">
    <location>
        <begin position="91"/>
        <end position="109"/>
    </location>
</feature>
<keyword evidence="2" id="KW-0812">Transmembrane</keyword>
<accession>A0ABP6PMT2</accession>
<keyword evidence="2" id="KW-1133">Transmembrane helix</keyword>
<keyword evidence="5" id="KW-1185">Reference proteome</keyword>
<feature type="transmembrane region" description="Helical" evidence="2">
    <location>
        <begin position="21"/>
        <end position="40"/>
    </location>
</feature>
<feature type="transmembrane region" description="Helical" evidence="2">
    <location>
        <begin position="537"/>
        <end position="556"/>
    </location>
</feature>
<feature type="domain" description="DUF6545" evidence="3">
    <location>
        <begin position="637"/>
        <end position="751"/>
    </location>
</feature>
<dbReference type="EMBL" id="BAAAUH010000024">
    <property type="protein sequence ID" value="GAA3183002.1"/>
    <property type="molecule type" value="Genomic_DNA"/>
</dbReference>
<feature type="transmembrane region" description="Helical" evidence="2">
    <location>
        <begin position="457"/>
        <end position="479"/>
    </location>
</feature>
<dbReference type="NCBIfam" id="NF042915">
    <property type="entry name" value="MAB_1171c_fam"/>
    <property type="match status" value="2"/>
</dbReference>
<feature type="transmembrane region" description="Helical" evidence="2">
    <location>
        <begin position="423"/>
        <end position="445"/>
    </location>
</feature>
<name>A0ABP6PMT2_9ACTN</name>
<feature type="transmembrane region" description="Helical" evidence="2">
    <location>
        <begin position="568"/>
        <end position="587"/>
    </location>
</feature>
<feature type="transmembrane region" description="Helical" evidence="2">
    <location>
        <begin position="60"/>
        <end position="79"/>
    </location>
</feature>
<reference evidence="5" key="1">
    <citation type="journal article" date="2019" name="Int. J. Syst. Evol. Microbiol.">
        <title>The Global Catalogue of Microorganisms (GCM) 10K type strain sequencing project: providing services to taxonomists for standard genome sequencing and annotation.</title>
        <authorList>
            <consortium name="The Broad Institute Genomics Platform"/>
            <consortium name="The Broad Institute Genome Sequencing Center for Infectious Disease"/>
            <person name="Wu L."/>
            <person name="Ma J."/>
        </authorList>
    </citation>
    <scope>NUCLEOTIDE SEQUENCE [LARGE SCALE GENOMIC DNA]</scope>
    <source>
        <strain evidence="5">JCM 9095</strain>
    </source>
</reference>
<feature type="transmembrane region" description="Helical" evidence="2">
    <location>
        <begin position="491"/>
        <end position="513"/>
    </location>
</feature>
<comment type="caution">
    <text evidence="4">The sequence shown here is derived from an EMBL/GenBank/DDBJ whole genome shotgun (WGS) entry which is preliminary data.</text>
</comment>
<dbReference type="InterPro" id="IPR050039">
    <property type="entry name" value="MAB_1171c-like"/>
</dbReference>
<feature type="compositionally biased region" description="Basic residues" evidence="1">
    <location>
        <begin position="354"/>
        <end position="365"/>
    </location>
</feature>
<feature type="transmembrane region" description="Helical" evidence="2">
    <location>
        <begin position="129"/>
        <end position="153"/>
    </location>
</feature>
<evidence type="ECO:0000313" key="5">
    <source>
        <dbReference type="Proteomes" id="UP001501866"/>
    </source>
</evidence>
<feature type="transmembrane region" description="Helical" evidence="2">
    <location>
        <begin position="165"/>
        <end position="187"/>
    </location>
</feature>
<evidence type="ECO:0000259" key="3">
    <source>
        <dbReference type="Pfam" id="PF20182"/>
    </source>
</evidence>
<evidence type="ECO:0000256" key="1">
    <source>
        <dbReference type="SAM" id="MobiDB-lite"/>
    </source>
</evidence>
<feature type="transmembrane region" description="Helical" evidence="2">
    <location>
        <begin position="607"/>
        <end position="630"/>
    </location>
</feature>
<dbReference type="InterPro" id="IPR046675">
    <property type="entry name" value="DUF6545"/>
</dbReference>
<evidence type="ECO:0000313" key="4">
    <source>
        <dbReference type="EMBL" id="GAA3183002.1"/>
    </source>
</evidence>
<organism evidence="4 5">
    <name type="scientific">Streptomyces virens</name>
    <dbReference type="NCBI Taxonomy" id="285572"/>
    <lineage>
        <taxon>Bacteria</taxon>
        <taxon>Bacillati</taxon>
        <taxon>Actinomycetota</taxon>
        <taxon>Actinomycetes</taxon>
        <taxon>Kitasatosporales</taxon>
        <taxon>Streptomycetaceae</taxon>
        <taxon>Streptomyces</taxon>
    </lineage>
</organism>
<keyword evidence="2" id="KW-0472">Membrane</keyword>
<proteinExistence type="predicted"/>
<feature type="region of interest" description="Disordered" evidence="1">
    <location>
        <begin position="329"/>
        <end position="386"/>
    </location>
</feature>
<feature type="compositionally biased region" description="Low complexity" evidence="1">
    <location>
        <begin position="766"/>
        <end position="779"/>
    </location>
</feature>
<feature type="domain" description="DUF6545" evidence="3">
    <location>
        <begin position="232"/>
        <end position="339"/>
    </location>
</feature>
<feature type="transmembrane region" description="Helical" evidence="2">
    <location>
        <begin position="391"/>
        <end position="411"/>
    </location>
</feature>
<feature type="region of interest" description="Disordered" evidence="1">
    <location>
        <begin position="760"/>
        <end position="789"/>
    </location>
</feature>
<dbReference type="Proteomes" id="UP001501866">
    <property type="component" value="Unassembled WGS sequence"/>
</dbReference>
<protein>
    <recommendedName>
        <fullName evidence="3">DUF6545 domain-containing protein</fullName>
    </recommendedName>
</protein>
<gene>
    <name evidence="4" type="ORF">GCM10010451_35200</name>
</gene>
<evidence type="ECO:0000256" key="2">
    <source>
        <dbReference type="SAM" id="Phobius"/>
    </source>
</evidence>